<dbReference type="Gene3D" id="1.20.58.320">
    <property type="entry name" value="TPR-like"/>
    <property type="match status" value="1"/>
</dbReference>
<evidence type="ECO:0000313" key="1">
    <source>
        <dbReference type="EMBL" id="MFC7291294.1"/>
    </source>
</evidence>
<sequence>MFTDNAMIGRNMLEHKRATRPLQSPGDVLNFWFEDAATNPEKLSERNSFWWNGDEELDRLIASRSLKLLARLASGLGQSWAERGPAERLASIIALDQFTRSIFRDTPYAFENDPLALELCKEGLAQDEDKGLAPIKRYFFYMPLMHSENIDDQDKCVSLFASLIEDTDDAYIETIRNGHKFAVKHRDVIAQYGRFPHRNKVLERTSTHAETDYLSRPGAGF</sequence>
<dbReference type="InterPro" id="IPR010323">
    <property type="entry name" value="DUF924"/>
</dbReference>
<dbReference type="EMBL" id="JBHTBR010000002">
    <property type="protein sequence ID" value="MFC7291294.1"/>
    <property type="molecule type" value="Genomic_DNA"/>
</dbReference>
<dbReference type="Gene3D" id="1.25.40.10">
    <property type="entry name" value="Tetratricopeptide repeat domain"/>
    <property type="match status" value="1"/>
</dbReference>
<dbReference type="InterPro" id="IPR011990">
    <property type="entry name" value="TPR-like_helical_dom_sf"/>
</dbReference>
<accession>A0ABW2IJS7</accession>
<dbReference type="SUPFAM" id="SSF48452">
    <property type="entry name" value="TPR-like"/>
    <property type="match status" value="1"/>
</dbReference>
<dbReference type="RefSeq" id="WP_382166487.1">
    <property type="nucleotide sequence ID" value="NZ_JBHTBR010000002.1"/>
</dbReference>
<evidence type="ECO:0000313" key="2">
    <source>
        <dbReference type="Proteomes" id="UP001596492"/>
    </source>
</evidence>
<proteinExistence type="predicted"/>
<dbReference type="Pfam" id="PF06041">
    <property type="entry name" value="DUF924"/>
    <property type="match status" value="1"/>
</dbReference>
<comment type="caution">
    <text evidence="1">The sequence shown here is derived from an EMBL/GenBank/DDBJ whole genome shotgun (WGS) entry which is preliminary data.</text>
</comment>
<reference evidence="2" key="1">
    <citation type="journal article" date="2019" name="Int. J. Syst. Evol. Microbiol.">
        <title>The Global Catalogue of Microorganisms (GCM) 10K type strain sequencing project: providing services to taxonomists for standard genome sequencing and annotation.</title>
        <authorList>
            <consortium name="The Broad Institute Genomics Platform"/>
            <consortium name="The Broad Institute Genome Sequencing Center for Infectious Disease"/>
            <person name="Wu L."/>
            <person name="Ma J."/>
        </authorList>
    </citation>
    <scope>NUCLEOTIDE SEQUENCE [LARGE SCALE GENOMIC DNA]</scope>
    <source>
        <strain evidence="2">CCUG 51308</strain>
    </source>
</reference>
<gene>
    <name evidence="1" type="ORF">ACFQS8_06675</name>
</gene>
<protein>
    <submittedName>
        <fullName evidence="1">DUF924 family protein</fullName>
    </submittedName>
</protein>
<dbReference type="Proteomes" id="UP001596492">
    <property type="component" value="Unassembled WGS sequence"/>
</dbReference>
<organism evidence="1 2">
    <name type="scientific">Hirschia litorea</name>
    <dbReference type="NCBI Taxonomy" id="1199156"/>
    <lineage>
        <taxon>Bacteria</taxon>
        <taxon>Pseudomonadati</taxon>
        <taxon>Pseudomonadota</taxon>
        <taxon>Alphaproteobacteria</taxon>
        <taxon>Hyphomonadales</taxon>
        <taxon>Hyphomonadaceae</taxon>
        <taxon>Hirschia</taxon>
    </lineage>
</organism>
<name>A0ABW2IJS7_9PROT</name>
<keyword evidence="2" id="KW-1185">Reference proteome</keyword>